<dbReference type="AlphaFoldDB" id="A0A915L457"/>
<proteinExistence type="predicted"/>
<sequence>QFLKIFYAGATTPIENKEEKRKVEILHEFLNDIVNDKFKKKYPYGHETSACKSNLEELKGTISALSTKFDTEAQK</sequence>
<dbReference type="Proteomes" id="UP000887565">
    <property type="component" value="Unplaced"/>
</dbReference>
<name>A0A915L457_ROMCU</name>
<evidence type="ECO:0000313" key="1">
    <source>
        <dbReference type="Proteomes" id="UP000887565"/>
    </source>
</evidence>
<reference evidence="2" key="1">
    <citation type="submission" date="2022-11" db="UniProtKB">
        <authorList>
            <consortium name="WormBaseParasite"/>
        </authorList>
    </citation>
    <scope>IDENTIFICATION</scope>
</reference>
<keyword evidence="1" id="KW-1185">Reference proteome</keyword>
<dbReference type="WBParaSite" id="nRc.2.0.1.t45526-RA">
    <property type="protein sequence ID" value="nRc.2.0.1.t45526-RA"/>
    <property type="gene ID" value="nRc.2.0.1.g45526"/>
</dbReference>
<evidence type="ECO:0000313" key="2">
    <source>
        <dbReference type="WBParaSite" id="nRc.2.0.1.t45526-RA"/>
    </source>
</evidence>
<protein>
    <submittedName>
        <fullName evidence="2">Uncharacterized protein</fullName>
    </submittedName>
</protein>
<organism evidence="1 2">
    <name type="scientific">Romanomermis culicivorax</name>
    <name type="common">Nematode worm</name>
    <dbReference type="NCBI Taxonomy" id="13658"/>
    <lineage>
        <taxon>Eukaryota</taxon>
        <taxon>Metazoa</taxon>
        <taxon>Ecdysozoa</taxon>
        <taxon>Nematoda</taxon>
        <taxon>Enoplea</taxon>
        <taxon>Dorylaimia</taxon>
        <taxon>Mermithida</taxon>
        <taxon>Mermithoidea</taxon>
        <taxon>Mermithidae</taxon>
        <taxon>Romanomermis</taxon>
    </lineage>
</organism>
<accession>A0A915L457</accession>